<gene>
    <name evidence="1" type="ORF">G2W53_015012</name>
</gene>
<accession>A0A835C4Y9</accession>
<dbReference type="EMBL" id="JAAIUW010000005">
    <property type="protein sequence ID" value="KAF7832679.1"/>
    <property type="molecule type" value="Genomic_DNA"/>
</dbReference>
<dbReference type="Proteomes" id="UP000634136">
    <property type="component" value="Unassembled WGS sequence"/>
</dbReference>
<organism evidence="1 2">
    <name type="scientific">Senna tora</name>
    <dbReference type="NCBI Taxonomy" id="362788"/>
    <lineage>
        <taxon>Eukaryota</taxon>
        <taxon>Viridiplantae</taxon>
        <taxon>Streptophyta</taxon>
        <taxon>Embryophyta</taxon>
        <taxon>Tracheophyta</taxon>
        <taxon>Spermatophyta</taxon>
        <taxon>Magnoliopsida</taxon>
        <taxon>eudicotyledons</taxon>
        <taxon>Gunneridae</taxon>
        <taxon>Pentapetalae</taxon>
        <taxon>rosids</taxon>
        <taxon>fabids</taxon>
        <taxon>Fabales</taxon>
        <taxon>Fabaceae</taxon>
        <taxon>Caesalpinioideae</taxon>
        <taxon>Cassia clade</taxon>
        <taxon>Senna</taxon>
    </lineage>
</organism>
<comment type="caution">
    <text evidence="1">The sequence shown here is derived from an EMBL/GenBank/DDBJ whole genome shotgun (WGS) entry which is preliminary data.</text>
</comment>
<sequence length="65" mass="7306">MEGGGGWKEGWLWDGRRLGFGREEQRRDGEKGGVGFGEGMKGGFSFGEGWGRFRQRGKGVKVWRI</sequence>
<evidence type="ECO:0000313" key="1">
    <source>
        <dbReference type="EMBL" id="KAF7832679.1"/>
    </source>
</evidence>
<keyword evidence="2" id="KW-1185">Reference proteome</keyword>
<dbReference type="AlphaFoldDB" id="A0A835C4Y9"/>
<protein>
    <submittedName>
        <fullName evidence="1">Uncharacterized protein</fullName>
    </submittedName>
</protein>
<proteinExistence type="predicted"/>
<reference evidence="1" key="1">
    <citation type="submission" date="2020-09" db="EMBL/GenBank/DDBJ databases">
        <title>Genome-Enabled Discovery of Anthraquinone Biosynthesis in Senna tora.</title>
        <authorList>
            <person name="Kang S.-H."/>
            <person name="Pandey R.P."/>
            <person name="Lee C.-M."/>
            <person name="Sim J.-S."/>
            <person name="Jeong J.-T."/>
            <person name="Choi B.-S."/>
            <person name="Jung M."/>
            <person name="Ginzburg D."/>
            <person name="Zhao K."/>
            <person name="Won S.Y."/>
            <person name="Oh T.-J."/>
            <person name="Yu Y."/>
            <person name="Kim N.-H."/>
            <person name="Lee O.R."/>
            <person name="Lee T.-H."/>
            <person name="Bashyal P."/>
            <person name="Kim T.-S."/>
            <person name="Lee W.-H."/>
            <person name="Kawkins C."/>
            <person name="Kim C.-K."/>
            <person name="Kim J.S."/>
            <person name="Ahn B.O."/>
            <person name="Rhee S.Y."/>
            <person name="Sohng J.K."/>
        </authorList>
    </citation>
    <scope>NUCLEOTIDE SEQUENCE</scope>
    <source>
        <tissue evidence="1">Leaf</tissue>
    </source>
</reference>
<name>A0A835C4Y9_9FABA</name>
<evidence type="ECO:0000313" key="2">
    <source>
        <dbReference type="Proteomes" id="UP000634136"/>
    </source>
</evidence>